<organism evidence="2 3">
    <name type="scientific">Planotetraspora thailandica</name>
    <dbReference type="NCBI Taxonomy" id="487172"/>
    <lineage>
        <taxon>Bacteria</taxon>
        <taxon>Bacillati</taxon>
        <taxon>Actinomycetota</taxon>
        <taxon>Actinomycetes</taxon>
        <taxon>Streptosporangiales</taxon>
        <taxon>Streptosporangiaceae</taxon>
        <taxon>Planotetraspora</taxon>
    </lineage>
</organism>
<dbReference type="AlphaFoldDB" id="A0A8J3XVI7"/>
<reference evidence="2" key="1">
    <citation type="submission" date="2021-01" db="EMBL/GenBank/DDBJ databases">
        <title>Whole genome shotgun sequence of Planotetraspora thailandica NBRC 104271.</title>
        <authorList>
            <person name="Komaki H."/>
            <person name="Tamura T."/>
        </authorList>
    </citation>
    <scope>NUCLEOTIDE SEQUENCE</scope>
    <source>
        <strain evidence="2">NBRC 104271</strain>
    </source>
</reference>
<dbReference type="InterPro" id="IPR036237">
    <property type="entry name" value="Xyl_isomerase-like_sf"/>
</dbReference>
<dbReference type="InterPro" id="IPR050312">
    <property type="entry name" value="IolE/XylAMocC-like"/>
</dbReference>
<dbReference type="EMBL" id="BOOR01000010">
    <property type="protein sequence ID" value="GII53751.1"/>
    <property type="molecule type" value="Genomic_DNA"/>
</dbReference>
<dbReference type="PANTHER" id="PTHR12110:SF41">
    <property type="entry name" value="INOSOSE DEHYDRATASE"/>
    <property type="match status" value="1"/>
</dbReference>
<accession>A0A8J3XVI7</accession>
<evidence type="ECO:0000313" key="2">
    <source>
        <dbReference type="EMBL" id="GII53751.1"/>
    </source>
</evidence>
<dbReference type="RefSeq" id="WP_239118909.1">
    <property type="nucleotide sequence ID" value="NZ_BOOR01000010.1"/>
</dbReference>
<evidence type="ECO:0000313" key="3">
    <source>
        <dbReference type="Proteomes" id="UP000605992"/>
    </source>
</evidence>
<comment type="caution">
    <text evidence="2">The sequence shown here is derived from an EMBL/GenBank/DDBJ whole genome shotgun (WGS) entry which is preliminary data.</text>
</comment>
<dbReference type="Gene3D" id="3.20.20.150">
    <property type="entry name" value="Divalent-metal-dependent TIM barrel enzymes"/>
    <property type="match status" value="1"/>
</dbReference>
<feature type="domain" description="Xylose isomerase-like TIM barrel" evidence="1">
    <location>
        <begin position="68"/>
        <end position="279"/>
    </location>
</feature>
<evidence type="ECO:0000259" key="1">
    <source>
        <dbReference type="Pfam" id="PF01261"/>
    </source>
</evidence>
<gene>
    <name evidence="2" type="primary">iolE</name>
    <name evidence="2" type="ORF">Pth03_21400</name>
</gene>
<dbReference type="SUPFAM" id="SSF51658">
    <property type="entry name" value="Xylose isomerase-like"/>
    <property type="match status" value="1"/>
</dbReference>
<keyword evidence="3" id="KW-1185">Reference proteome</keyword>
<sequence length="296" mass="31077">MQALKTVKAAATRVANAPVNFGIYRADADVIAPGELLAEVAASGYDGIDSGPIGLFLPHELVRAGLGLAGGWIDLRYGDRAGFEEDLAGLRAALDVFARMPVDDARFAPRPTLACPPHPGRFARPAAGVPGMPDAAWPGFAARVQIAADMCREAGLEPAFHFHLGTDVETPAEVERLLELTDVGVCLDTGHLWLAGGDPVAALASWAGRVRQVHVKDASRAALAGDGDLSAAVARGCFPALGQGEVDLAAFAAALHESGYEGWVVVEQDAPAHGQDLAAIRADQRANRRFLRRHGF</sequence>
<name>A0A8J3XVI7_9ACTN</name>
<dbReference type="Proteomes" id="UP000605992">
    <property type="component" value="Unassembled WGS sequence"/>
</dbReference>
<dbReference type="PANTHER" id="PTHR12110">
    <property type="entry name" value="HYDROXYPYRUVATE ISOMERASE"/>
    <property type="match status" value="1"/>
</dbReference>
<dbReference type="Pfam" id="PF01261">
    <property type="entry name" value="AP_endonuc_2"/>
    <property type="match status" value="1"/>
</dbReference>
<dbReference type="InterPro" id="IPR013022">
    <property type="entry name" value="Xyl_isomerase-like_TIM-brl"/>
</dbReference>
<proteinExistence type="predicted"/>
<protein>
    <submittedName>
        <fullName evidence="2">Inosose dehydratase</fullName>
    </submittedName>
</protein>